<evidence type="ECO:0000313" key="7">
    <source>
        <dbReference type="EMBL" id="MCS0581929.1"/>
    </source>
</evidence>
<reference evidence="7 8" key="1">
    <citation type="submission" date="2022-08" db="EMBL/GenBank/DDBJ databases">
        <title>Reclassification of Massilia species as members of the genera Telluria, Duganella, Pseudoduganella, Mokoshia gen. nov. and Zemynaea gen. nov. using orthogonal and non-orthogonal genome-based approaches.</title>
        <authorList>
            <person name="Bowman J.P."/>
        </authorList>
    </citation>
    <scope>NUCLEOTIDE SEQUENCE [LARGE SCALE GENOMIC DNA]</scope>
    <source>
        <strain evidence="7 8">JCM 31316</strain>
    </source>
</reference>
<dbReference type="InterPro" id="IPR004498">
    <property type="entry name" value="Ribosomal_PrmA_MeTrfase"/>
</dbReference>
<comment type="caution">
    <text evidence="7">The sequence shown here is derived from an EMBL/GenBank/DDBJ whole genome shotgun (WGS) entry which is preliminary data.</text>
</comment>
<sequence length="321" mass="33961">MGWTEVVIEIAREHAEGLSDALMEAGALSVSVEDADEGTEDEKPLFGEPGMVPKEAAWDHSRVVALTDEDADQAAIVAEAAAAIGLAQAPGFTTRAVADADWVRLTQSQFEPIHIGKNIWVVPSWHEAPDPTALILEVDPGLAFGTGSHPTTRLCMEWLEAHPAPGKSVLDYGCGSGILAMVAKKLGAAGVSGVDIDEQAIESAKLNAERNRCEIDFYVPDDFVASKHGEERFDIVVANILSSPLKLMAPMLSGRVADGGSLILSGVLARQADEVAAAYAPFIKLGVWAELDGWVALHGQLGAANAPEPRRVTELRADGSK</sequence>
<organism evidence="7 8">
    <name type="scientific">Massilia pinisoli</name>
    <dbReference type="NCBI Taxonomy" id="1772194"/>
    <lineage>
        <taxon>Bacteria</taxon>
        <taxon>Pseudomonadati</taxon>
        <taxon>Pseudomonadota</taxon>
        <taxon>Betaproteobacteria</taxon>
        <taxon>Burkholderiales</taxon>
        <taxon>Oxalobacteraceae</taxon>
        <taxon>Telluria group</taxon>
        <taxon>Massilia</taxon>
    </lineage>
</organism>
<dbReference type="CDD" id="cd02440">
    <property type="entry name" value="AdoMet_MTases"/>
    <property type="match status" value="1"/>
</dbReference>
<proteinExistence type="inferred from homology"/>
<dbReference type="GO" id="GO:0005840">
    <property type="term" value="C:ribosome"/>
    <property type="evidence" value="ECO:0007669"/>
    <property type="project" value="UniProtKB-KW"/>
</dbReference>
<dbReference type="RefSeq" id="WP_258816744.1">
    <property type="nucleotide sequence ID" value="NZ_JANUGW010000006.1"/>
</dbReference>
<dbReference type="HAMAP" id="MF_00735">
    <property type="entry name" value="Methyltr_PrmA"/>
    <property type="match status" value="1"/>
</dbReference>
<dbReference type="InterPro" id="IPR029063">
    <property type="entry name" value="SAM-dependent_MTases_sf"/>
</dbReference>
<accession>A0ABT1ZQG6</accession>
<protein>
    <recommendedName>
        <fullName evidence="6">Ribosomal protein L11 methyltransferase</fullName>
        <shortName evidence="6">L11 Mtase</shortName>
        <ecNumber evidence="6">2.1.1.-</ecNumber>
    </recommendedName>
</protein>
<evidence type="ECO:0000256" key="2">
    <source>
        <dbReference type="ARBA" id="ARBA00022490"/>
    </source>
</evidence>
<dbReference type="Proteomes" id="UP001204151">
    <property type="component" value="Unassembled WGS sequence"/>
</dbReference>
<keyword evidence="5 6" id="KW-0949">S-adenosyl-L-methionine</keyword>
<evidence type="ECO:0000256" key="1">
    <source>
        <dbReference type="ARBA" id="ARBA00009741"/>
    </source>
</evidence>
<comment type="subcellular location">
    <subcellularLocation>
        <location evidence="6">Cytoplasm</location>
    </subcellularLocation>
</comment>
<keyword evidence="4 6" id="KW-0808">Transferase</keyword>
<evidence type="ECO:0000313" key="8">
    <source>
        <dbReference type="Proteomes" id="UP001204151"/>
    </source>
</evidence>
<dbReference type="PIRSF" id="PIRSF000401">
    <property type="entry name" value="RPL11_MTase"/>
    <property type="match status" value="1"/>
</dbReference>
<evidence type="ECO:0000256" key="4">
    <source>
        <dbReference type="ARBA" id="ARBA00022679"/>
    </source>
</evidence>
<dbReference type="PANTHER" id="PTHR43648:SF1">
    <property type="entry name" value="ELECTRON TRANSFER FLAVOPROTEIN BETA SUBUNIT LYSINE METHYLTRANSFERASE"/>
    <property type="match status" value="1"/>
</dbReference>
<dbReference type="EMBL" id="JANUGW010000006">
    <property type="protein sequence ID" value="MCS0581929.1"/>
    <property type="molecule type" value="Genomic_DNA"/>
</dbReference>
<comment type="function">
    <text evidence="6">Methylates ribosomal protein L11.</text>
</comment>
<evidence type="ECO:0000256" key="5">
    <source>
        <dbReference type="ARBA" id="ARBA00022691"/>
    </source>
</evidence>
<dbReference type="GO" id="GO:0008168">
    <property type="term" value="F:methyltransferase activity"/>
    <property type="evidence" value="ECO:0007669"/>
    <property type="project" value="UniProtKB-KW"/>
</dbReference>
<dbReference type="Pfam" id="PF06325">
    <property type="entry name" value="PrmA"/>
    <property type="match status" value="1"/>
</dbReference>
<keyword evidence="2 6" id="KW-0963">Cytoplasm</keyword>
<keyword evidence="3 6" id="KW-0489">Methyltransferase</keyword>
<dbReference type="InterPro" id="IPR050078">
    <property type="entry name" value="Ribosomal_L11_MeTrfase_PrmA"/>
</dbReference>
<evidence type="ECO:0000256" key="3">
    <source>
        <dbReference type="ARBA" id="ARBA00022603"/>
    </source>
</evidence>
<feature type="binding site" evidence="6">
    <location>
        <position position="239"/>
    </location>
    <ligand>
        <name>S-adenosyl-L-methionine</name>
        <dbReference type="ChEBI" id="CHEBI:59789"/>
    </ligand>
</feature>
<dbReference type="Gene3D" id="3.40.50.150">
    <property type="entry name" value="Vaccinia Virus protein VP39"/>
    <property type="match status" value="1"/>
</dbReference>
<dbReference type="GO" id="GO:0032259">
    <property type="term" value="P:methylation"/>
    <property type="evidence" value="ECO:0007669"/>
    <property type="project" value="UniProtKB-KW"/>
</dbReference>
<dbReference type="PANTHER" id="PTHR43648">
    <property type="entry name" value="ELECTRON TRANSFER FLAVOPROTEIN BETA SUBUNIT LYSINE METHYLTRANSFERASE"/>
    <property type="match status" value="1"/>
</dbReference>
<comment type="similarity">
    <text evidence="1 6">Belongs to the methyltransferase superfamily. PrmA family.</text>
</comment>
<keyword evidence="7" id="KW-0687">Ribonucleoprotein</keyword>
<comment type="catalytic activity">
    <reaction evidence="6">
        <text>L-lysyl-[protein] + 3 S-adenosyl-L-methionine = N(6),N(6),N(6)-trimethyl-L-lysyl-[protein] + 3 S-adenosyl-L-homocysteine + 3 H(+)</text>
        <dbReference type="Rhea" id="RHEA:54192"/>
        <dbReference type="Rhea" id="RHEA-COMP:9752"/>
        <dbReference type="Rhea" id="RHEA-COMP:13826"/>
        <dbReference type="ChEBI" id="CHEBI:15378"/>
        <dbReference type="ChEBI" id="CHEBI:29969"/>
        <dbReference type="ChEBI" id="CHEBI:57856"/>
        <dbReference type="ChEBI" id="CHEBI:59789"/>
        <dbReference type="ChEBI" id="CHEBI:61961"/>
    </reaction>
</comment>
<feature type="binding site" evidence="6">
    <location>
        <position position="152"/>
    </location>
    <ligand>
        <name>S-adenosyl-L-methionine</name>
        <dbReference type="ChEBI" id="CHEBI:59789"/>
    </ligand>
</feature>
<gene>
    <name evidence="6 7" type="primary">prmA</name>
    <name evidence="7" type="ORF">NX784_10030</name>
</gene>
<keyword evidence="7" id="KW-0689">Ribosomal protein</keyword>
<evidence type="ECO:0000256" key="6">
    <source>
        <dbReference type="HAMAP-Rule" id="MF_00735"/>
    </source>
</evidence>
<keyword evidence="8" id="KW-1185">Reference proteome</keyword>
<feature type="binding site" evidence="6">
    <location>
        <position position="173"/>
    </location>
    <ligand>
        <name>S-adenosyl-L-methionine</name>
        <dbReference type="ChEBI" id="CHEBI:59789"/>
    </ligand>
</feature>
<dbReference type="EC" id="2.1.1.-" evidence="6"/>
<name>A0ABT1ZQG6_9BURK</name>
<dbReference type="NCBIfam" id="TIGR00406">
    <property type="entry name" value="prmA"/>
    <property type="match status" value="1"/>
</dbReference>
<feature type="binding site" evidence="6">
    <location>
        <position position="195"/>
    </location>
    <ligand>
        <name>S-adenosyl-L-methionine</name>
        <dbReference type="ChEBI" id="CHEBI:59789"/>
    </ligand>
</feature>
<dbReference type="SUPFAM" id="SSF53335">
    <property type="entry name" value="S-adenosyl-L-methionine-dependent methyltransferases"/>
    <property type="match status" value="1"/>
</dbReference>